<feature type="transmembrane region" description="Helical" evidence="1">
    <location>
        <begin position="81"/>
        <end position="101"/>
    </location>
</feature>
<feature type="transmembrane region" description="Helical" evidence="1">
    <location>
        <begin position="216"/>
        <end position="235"/>
    </location>
</feature>
<dbReference type="EMBL" id="UOEP01000204">
    <property type="protein sequence ID" value="VAW24026.1"/>
    <property type="molecule type" value="Genomic_DNA"/>
</dbReference>
<keyword evidence="1" id="KW-1133">Transmembrane helix</keyword>
<dbReference type="AlphaFoldDB" id="A0A3B0UW98"/>
<keyword evidence="1" id="KW-0812">Transmembrane</keyword>
<feature type="transmembrane region" description="Helical" evidence="1">
    <location>
        <begin position="505"/>
        <end position="521"/>
    </location>
</feature>
<gene>
    <name evidence="2" type="ORF">MNBD_BACTEROID01-2701</name>
</gene>
<feature type="transmembrane region" description="Helical" evidence="1">
    <location>
        <begin position="7"/>
        <end position="25"/>
    </location>
</feature>
<dbReference type="Pfam" id="PF11028">
    <property type="entry name" value="TMEM260-like"/>
    <property type="match status" value="1"/>
</dbReference>
<keyword evidence="1" id="KW-0472">Membrane</keyword>
<feature type="transmembrane region" description="Helical" evidence="1">
    <location>
        <begin position="563"/>
        <end position="583"/>
    </location>
</feature>
<evidence type="ECO:0000256" key="1">
    <source>
        <dbReference type="SAM" id="Phobius"/>
    </source>
</evidence>
<reference evidence="2" key="1">
    <citation type="submission" date="2018-06" db="EMBL/GenBank/DDBJ databases">
        <authorList>
            <person name="Zhirakovskaya E."/>
        </authorList>
    </citation>
    <scope>NUCLEOTIDE SEQUENCE</scope>
</reference>
<feature type="transmembrane region" description="Helical" evidence="1">
    <location>
        <begin position="113"/>
        <end position="133"/>
    </location>
</feature>
<organism evidence="2">
    <name type="scientific">hydrothermal vent metagenome</name>
    <dbReference type="NCBI Taxonomy" id="652676"/>
    <lineage>
        <taxon>unclassified sequences</taxon>
        <taxon>metagenomes</taxon>
        <taxon>ecological metagenomes</taxon>
    </lineage>
</organism>
<dbReference type="PANTHER" id="PTHR16214">
    <property type="entry name" value="TRANSMEMBRANE PROTEIN 260"/>
    <property type="match status" value="1"/>
</dbReference>
<dbReference type="InterPro" id="IPR052724">
    <property type="entry name" value="GT117_domain-containing"/>
</dbReference>
<protein>
    <submittedName>
        <fullName evidence="2">Putative membrane protein</fullName>
    </submittedName>
</protein>
<feature type="transmembrane region" description="Helical" evidence="1">
    <location>
        <begin position="533"/>
        <end position="551"/>
    </location>
</feature>
<sequence length="1029" mass="118332">MKNYKLLNILLGWVSFIVAAIVYLSTIEPTASFWDCGEFITTSYKLEVGHPPGAPFFMIVGRFFTLFGGGPENAAKMINSLSALASAFTILFLFWTITHLAKRIVTKGNELSVGQMIAVLGSGLVGALTYTFSDTFWFSAVEGEVYATSSLLTALIFWAILKWENVAGQPRANRWLILIAYIIGLSIGVHLLNLLAIPAIVFVYYFKKYPVTRRGVISSLIISITLLAVIMYGVVPGFVEIASWFELLFVNSFGLPFHSGVLFYLVAVVALIVFGIRYTVRKQKVVWNTILVGLTAILLGYSTFALIIIRSSAKTPMDQNSPNNTFALLSYLNREQYGDRPLFFGQYYNSPLDPKNRYSEGKAVYSQRDGKYVITNHRVSPNYDKRFTTFFPRMWSNMEPSHAKDYQRWGKIKGRKIRYTNERGEVETIVKPTFFENMRFFFRYQVGHMYFRYFMWNFTGRQNDIQGHGSILYGNWLSGVKFIDEWRLGDQDNLPARFKNNKARNVYYFLPLILGLIGIFYQYNRGKEGKKDLWVVFLLFFLTGLAIVVYLNQYPHQPRERDYAFAGSFYAFSIWVGLGVLGLYEGLKRYLPETISAGVVTVLSLVLVPGIMAAENWDDHDRSNRYTARDLGANYLESCAPNAIIFTNGDNDTFPLWYNQEVEGVRTDVRVCNLSYLQTDWYINQMRRKAYESDPLPFSIPEDKYTQGTRDIVYLLNDPRIKGDVDLKKAINFVADDDPRTKLAQADNAAYIPGKILKLKVDKEAVIRNKVVRPEDYDKIVDTITFDFSNKNYLSKDELMILDLLATNNWKRPIYYAITVGQNKYLNLKNYFQAEGFAYRIVPLKNEKQSNPINFGRVATDIMYTNIMKKFKWGNMNDPDVYIDENNARMITNIRNSFNRLAGALIDEGKRDSAIAVIDRCLELIPGDIVPYEYFALEITNNLFRLGEKEKGEEMILDAFARYKEELDYFFSLDNKFINTDGVREEIQRDMFYLQKLERIGKSSGNKELSDEISATLRDYYSILSTMKN</sequence>
<feature type="transmembrane region" description="Helical" evidence="1">
    <location>
        <begin position="286"/>
        <end position="309"/>
    </location>
</feature>
<accession>A0A3B0UW98</accession>
<feature type="transmembrane region" description="Helical" evidence="1">
    <location>
        <begin position="53"/>
        <end position="69"/>
    </location>
</feature>
<feature type="transmembrane region" description="Helical" evidence="1">
    <location>
        <begin position="595"/>
        <end position="614"/>
    </location>
</feature>
<dbReference type="PANTHER" id="PTHR16214:SF3">
    <property type="entry name" value="TRANSMEMBRANE PROTEIN 260"/>
    <property type="match status" value="1"/>
</dbReference>
<dbReference type="InterPro" id="IPR021280">
    <property type="entry name" value="TMEM260-like"/>
</dbReference>
<proteinExistence type="predicted"/>
<name>A0A3B0UW98_9ZZZZ</name>
<feature type="transmembrane region" description="Helical" evidence="1">
    <location>
        <begin position="255"/>
        <end position="274"/>
    </location>
</feature>
<evidence type="ECO:0000313" key="2">
    <source>
        <dbReference type="EMBL" id="VAW24026.1"/>
    </source>
</evidence>
<feature type="transmembrane region" description="Helical" evidence="1">
    <location>
        <begin position="175"/>
        <end position="204"/>
    </location>
</feature>
<feature type="transmembrane region" description="Helical" evidence="1">
    <location>
        <begin position="145"/>
        <end position="163"/>
    </location>
</feature>